<accession>A0A482Y870</accession>
<gene>
    <name evidence="3" type="ORF">BDK88_2602</name>
</gene>
<reference evidence="3 4" key="1">
    <citation type="submission" date="2019-02" db="EMBL/GenBank/DDBJ databases">
        <title>Genomic Encyclopedia of Archaeal and Bacterial Type Strains, Phase II (KMG-II): from individual species to whole genera.</title>
        <authorList>
            <person name="Goeker M."/>
        </authorList>
    </citation>
    <scope>NUCLEOTIDE SEQUENCE [LARGE SCALE GENOMIC DNA]</scope>
    <source>
        <strain evidence="3 4">DSM 18328</strain>
    </source>
</reference>
<feature type="domain" description="Amine oxidase" evidence="2">
    <location>
        <begin position="14"/>
        <end position="442"/>
    </location>
</feature>
<sequence>MASSPHVLVAGGGLAGLVAARHLAGGGVDITLLERRETVGGRVRTVERDCYRFDRGFQVLFTAYPAVQRELDLEALDLRRFAPGATIAGPDGRTVLADPLREPGTIPATLSNPVVAVGDALRIARLWWDLRRTDPETVLEDGTDETIRAYLDKRGFSDRFIDEFVAPFYGGITLDRSLSTSSRVFEYTFRTLAAGEIAVPAAGMGAITAQLADRVREVGGTIETGVRVESVTATGGDSSGSDGSVRVETDTGTVAADAVVVATDPPTARELTGVDAIPTEARGCVTQYYALPPGVDLETDRRLLLNATEEGPNHVVPHSAVAPTYAPDGTTLISATYLGGEGQWPSRQSGASRGAAERDGELSELTQRTLESWYPTQRFDGLETLHTERVPFAQFVQPPGFREQLPDVRDPAGPVYLAGDYMRWSSIQGAMESGRQAAKAVIDDLSASRGR</sequence>
<dbReference type="OrthoDB" id="202781at2157"/>
<evidence type="ECO:0000259" key="2">
    <source>
        <dbReference type="Pfam" id="PF01593"/>
    </source>
</evidence>
<dbReference type="Gene3D" id="3.50.50.60">
    <property type="entry name" value="FAD/NAD(P)-binding domain"/>
    <property type="match status" value="1"/>
</dbReference>
<comment type="caution">
    <text evidence="3">The sequence shown here is derived from an EMBL/GenBank/DDBJ whole genome shotgun (WGS) entry which is preliminary data.</text>
</comment>
<dbReference type="InterPro" id="IPR036188">
    <property type="entry name" value="FAD/NAD-bd_sf"/>
</dbReference>
<dbReference type="AlphaFoldDB" id="A0A482Y870"/>
<protein>
    <submittedName>
        <fullName evidence="3">Phytoene dehydrogenase-like protein</fullName>
    </submittedName>
</protein>
<proteinExistence type="predicted"/>
<organism evidence="3 4">
    <name type="scientific">Natrinema hispanicum</name>
    <dbReference type="NCBI Taxonomy" id="392421"/>
    <lineage>
        <taxon>Archaea</taxon>
        <taxon>Methanobacteriati</taxon>
        <taxon>Methanobacteriota</taxon>
        <taxon>Stenosarchaea group</taxon>
        <taxon>Halobacteria</taxon>
        <taxon>Halobacteriales</taxon>
        <taxon>Natrialbaceae</taxon>
        <taxon>Natrinema</taxon>
    </lineage>
</organism>
<feature type="region of interest" description="Disordered" evidence="1">
    <location>
        <begin position="340"/>
        <end position="360"/>
    </location>
</feature>
<dbReference type="Pfam" id="PF01593">
    <property type="entry name" value="Amino_oxidase"/>
    <property type="match status" value="1"/>
</dbReference>
<dbReference type="InterPro" id="IPR002937">
    <property type="entry name" value="Amino_oxidase"/>
</dbReference>
<evidence type="ECO:0000313" key="4">
    <source>
        <dbReference type="Proteomes" id="UP000291097"/>
    </source>
</evidence>
<evidence type="ECO:0000256" key="1">
    <source>
        <dbReference type="SAM" id="MobiDB-lite"/>
    </source>
</evidence>
<dbReference type="Proteomes" id="UP000291097">
    <property type="component" value="Unassembled WGS sequence"/>
</dbReference>
<name>A0A482Y870_9EURY</name>
<dbReference type="PANTHER" id="PTHR42841">
    <property type="entry name" value="AMINE OXIDASE"/>
    <property type="match status" value="1"/>
</dbReference>
<dbReference type="SUPFAM" id="SSF51905">
    <property type="entry name" value="FAD/NAD(P)-binding domain"/>
    <property type="match status" value="1"/>
</dbReference>
<dbReference type="EMBL" id="SHMP01000005">
    <property type="protein sequence ID" value="RZV08531.1"/>
    <property type="molecule type" value="Genomic_DNA"/>
</dbReference>
<dbReference type="RefSeq" id="WP_130500721.1">
    <property type="nucleotide sequence ID" value="NZ_SHMP01000005.1"/>
</dbReference>
<evidence type="ECO:0000313" key="3">
    <source>
        <dbReference type="EMBL" id="RZV08531.1"/>
    </source>
</evidence>
<dbReference type="GO" id="GO:0016491">
    <property type="term" value="F:oxidoreductase activity"/>
    <property type="evidence" value="ECO:0007669"/>
    <property type="project" value="InterPro"/>
</dbReference>